<comment type="caution">
    <text evidence="2">The sequence shown here is derived from an EMBL/GenBank/DDBJ whole genome shotgun (WGS) entry which is preliminary data.</text>
</comment>
<organism evidence="2 3">
    <name type="scientific">Fusarium agapanthi</name>
    <dbReference type="NCBI Taxonomy" id="1803897"/>
    <lineage>
        <taxon>Eukaryota</taxon>
        <taxon>Fungi</taxon>
        <taxon>Dikarya</taxon>
        <taxon>Ascomycota</taxon>
        <taxon>Pezizomycotina</taxon>
        <taxon>Sordariomycetes</taxon>
        <taxon>Hypocreomycetidae</taxon>
        <taxon>Hypocreales</taxon>
        <taxon>Nectriaceae</taxon>
        <taxon>Fusarium</taxon>
        <taxon>Fusarium fujikuroi species complex</taxon>
    </lineage>
</organism>
<evidence type="ECO:0000256" key="1">
    <source>
        <dbReference type="SAM" id="MobiDB-lite"/>
    </source>
</evidence>
<accession>A0A9P5EDS2</accession>
<name>A0A9P5EDS2_9HYPO</name>
<dbReference type="Pfam" id="PF17784">
    <property type="entry name" value="Sulfotransfer_4"/>
    <property type="match status" value="1"/>
</dbReference>
<evidence type="ECO:0000313" key="3">
    <source>
        <dbReference type="Proteomes" id="UP000737391"/>
    </source>
</evidence>
<dbReference type="Proteomes" id="UP000737391">
    <property type="component" value="Unassembled WGS sequence"/>
</dbReference>
<protein>
    <submittedName>
        <fullName evidence="2">Uncharacterized protein</fullName>
    </submittedName>
</protein>
<feature type="compositionally biased region" description="Basic and acidic residues" evidence="1">
    <location>
        <begin position="1"/>
        <end position="19"/>
    </location>
</feature>
<gene>
    <name evidence="2" type="ORF">FAGAP_6642</name>
</gene>
<dbReference type="InterPro" id="IPR027417">
    <property type="entry name" value="P-loop_NTPase"/>
</dbReference>
<feature type="region of interest" description="Disordered" evidence="1">
    <location>
        <begin position="1"/>
        <end position="28"/>
    </location>
</feature>
<proteinExistence type="predicted"/>
<dbReference type="InterPro" id="IPR040632">
    <property type="entry name" value="Sulfotransfer_4"/>
</dbReference>
<evidence type="ECO:0000313" key="2">
    <source>
        <dbReference type="EMBL" id="KAF4497183.1"/>
    </source>
</evidence>
<dbReference type="Gene3D" id="3.40.50.300">
    <property type="entry name" value="P-loop containing nucleotide triphosphate hydrolases"/>
    <property type="match status" value="1"/>
</dbReference>
<dbReference type="EMBL" id="LUFC02000451">
    <property type="protein sequence ID" value="KAF4497183.1"/>
    <property type="molecule type" value="Genomic_DNA"/>
</dbReference>
<sequence>MDNQEKTVDSSSQSEKDNESTTSPKATRPLPILCRGKLFSRAEWDEVFGEYDAVSDVASFFAESLIPAYPDITTCGWLGAVVSVSGKVPDVPFPHVNDSKEYAAREKRLGNKMIKLALRNLIFPCLRPEPITRPDLPGAWRREGVYTKKPSNVLGRMGVV</sequence>
<keyword evidence="3" id="KW-1185">Reference proteome</keyword>
<reference evidence="2" key="1">
    <citation type="submission" date="2020-01" db="EMBL/GenBank/DDBJ databases">
        <title>Identification and distribution of gene clusters putatively required for synthesis of sphingolipid metabolism inhibitors in phylogenetically diverse species of the filamentous fungus Fusarium.</title>
        <authorList>
            <person name="Kim H.-S."/>
            <person name="Busman M."/>
            <person name="Brown D.W."/>
            <person name="Divon H."/>
            <person name="Uhlig S."/>
            <person name="Proctor R.H."/>
        </authorList>
    </citation>
    <scope>NUCLEOTIDE SEQUENCE</scope>
    <source>
        <strain evidence="2">NRRL 31653</strain>
    </source>
</reference>
<dbReference type="OrthoDB" id="408152at2759"/>
<dbReference type="AlphaFoldDB" id="A0A9P5EDS2"/>